<dbReference type="CDD" id="cd07812">
    <property type="entry name" value="SRPBCC"/>
    <property type="match status" value="1"/>
</dbReference>
<protein>
    <submittedName>
        <fullName evidence="1">Unannotated protein</fullName>
    </submittedName>
</protein>
<name>A0A6J6CHL5_9ZZZZ</name>
<proteinExistence type="predicted"/>
<dbReference type="SUPFAM" id="SSF55961">
    <property type="entry name" value="Bet v1-like"/>
    <property type="match status" value="1"/>
</dbReference>
<dbReference type="InterPro" id="IPR019587">
    <property type="entry name" value="Polyketide_cyclase/dehydratase"/>
</dbReference>
<organism evidence="1">
    <name type="scientific">freshwater metagenome</name>
    <dbReference type="NCBI Taxonomy" id="449393"/>
    <lineage>
        <taxon>unclassified sequences</taxon>
        <taxon>metagenomes</taxon>
        <taxon>ecological metagenomes</taxon>
    </lineage>
</organism>
<dbReference type="Gene3D" id="3.30.530.20">
    <property type="match status" value="1"/>
</dbReference>
<dbReference type="InterPro" id="IPR023393">
    <property type="entry name" value="START-like_dom_sf"/>
</dbReference>
<accession>A0A6J6CHL5</accession>
<dbReference type="EMBL" id="CAEZTC010000005">
    <property type="protein sequence ID" value="CAB4549689.1"/>
    <property type="molecule type" value="Genomic_DNA"/>
</dbReference>
<evidence type="ECO:0000313" key="1">
    <source>
        <dbReference type="EMBL" id="CAB4549689.1"/>
    </source>
</evidence>
<sequence length="143" mass="15948">MMQYSSSVDLGVSKEHVLPYVSDLSQYLLWMPLIHGVEPLGEGVWKVELRAKVGVFARSKQLTMVRTTQTDDRLVFERHEDDGRTHAPWTMEVALADTPHGCTVTIHLTYGGNLWTAGVLDKILAHQVDLGKKSLAELVAHSL</sequence>
<dbReference type="AlphaFoldDB" id="A0A6J6CHL5"/>
<dbReference type="Pfam" id="PF10604">
    <property type="entry name" value="Polyketide_cyc2"/>
    <property type="match status" value="1"/>
</dbReference>
<gene>
    <name evidence="1" type="ORF">UFOPK1572_00078</name>
</gene>
<reference evidence="1" key="1">
    <citation type="submission" date="2020-05" db="EMBL/GenBank/DDBJ databases">
        <authorList>
            <person name="Chiriac C."/>
            <person name="Salcher M."/>
            <person name="Ghai R."/>
            <person name="Kavagutti S V."/>
        </authorList>
    </citation>
    <scope>NUCLEOTIDE SEQUENCE</scope>
</reference>